<name>Q7UME4_RHOBA</name>
<dbReference type="KEGG" id="rba:RB8881"/>
<reference evidence="1 2" key="1">
    <citation type="journal article" date="2003" name="Proc. Natl. Acad. Sci. U.S.A.">
        <title>Complete genome sequence of the marine planctomycete Pirellula sp. strain 1.</title>
        <authorList>
            <person name="Gloeckner F.O."/>
            <person name="Kube M."/>
            <person name="Bauer M."/>
            <person name="Teeling H."/>
            <person name="Lombardot T."/>
            <person name="Ludwig W."/>
            <person name="Gade D."/>
            <person name="Beck A."/>
            <person name="Borzym K."/>
            <person name="Heitmann K."/>
            <person name="Rabus R."/>
            <person name="Schlesner H."/>
            <person name="Amann R."/>
            <person name="Reinhardt R."/>
        </authorList>
    </citation>
    <scope>NUCLEOTIDE SEQUENCE [LARGE SCALE GENOMIC DNA]</scope>
    <source>
        <strain evidence="2">DSM 10527 / NCIMB 13988 / SH1</strain>
    </source>
</reference>
<dbReference type="AlphaFoldDB" id="Q7UME4"/>
<dbReference type="InterPro" id="IPR036817">
    <property type="entry name" value="Transthyretin/HIU_hydrolase_sf"/>
</dbReference>
<accession>Q7UME4</accession>
<dbReference type="OrthoDB" id="285058at2"/>
<dbReference type="PATRIC" id="fig|243090.15.peg.4264"/>
<dbReference type="STRING" id="243090.RB8881"/>
<proteinExistence type="predicted"/>
<dbReference type="EnsemblBacteria" id="CAD75973">
    <property type="protein sequence ID" value="CAD75973"/>
    <property type="gene ID" value="RB8881"/>
</dbReference>
<dbReference type="EMBL" id="BX294148">
    <property type="protein sequence ID" value="CAD75973.1"/>
    <property type="molecule type" value="Genomic_DNA"/>
</dbReference>
<gene>
    <name evidence="1" type="ordered locus">RB8881</name>
</gene>
<dbReference type="Proteomes" id="UP000001025">
    <property type="component" value="Chromosome"/>
</dbReference>
<protein>
    <recommendedName>
        <fullName evidence="3">Carboxypeptidase regulatory-like domain-containing protein</fullName>
    </recommendedName>
</protein>
<sequence>MLKMEFRLLKRRRIVMTAIGQQLGLVLLLGLMVGCTGKKPDDGMVPVSGVVEVDGEPAVGVVIELHPPSKAPSLAMGITSEGGRFEISTLTQGDGVKPGTYDITFVWSEFNIVTRSQEGDRLNGRYAKPDQASIQWTVPDEESWDAGTIQLSSEK</sequence>
<organism evidence="1 2">
    <name type="scientific">Rhodopirellula baltica (strain DSM 10527 / NCIMB 13988 / SH1)</name>
    <dbReference type="NCBI Taxonomy" id="243090"/>
    <lineage>
        <taxon>Bacteria</taxon>
        <taxon>Pseudomonadati</taxon>
        <taxon>Planctomycetota</taxon>
        <taxon>Planctomycetia</taxon>
        <taxon>Pirellulales</taxon>
        <taxon>Pirellulaceae</taxon>
        <taxon>Rhodopirellula</taxon>
    </lineage>
</organism>
<keyword evidence="2" id="KW-1185">Reference proteome</keyword>
<evidence type="ECO:0000313" key="1">
    <source>
        <dbReference type="EMBL" id="CAD75973.1"/>
    </source>
</evidence>
<evidence type="ECO:0008006" key="3">
    <source>
        <dbReference type="Google" id="ProtNLM"/>
    </source>
</evidence>
<dbReference type="SUPFAM" id="SSF49472">
    <property type="entry name" value="Transthyretin (synonym: prealbumin)"/>
    <property type="match status" value="1"/>
</dbReference>
<evidence type="ECO:0000313" key="2">
    <source>
        <dbReference type="Proteomes" id="UP000001025"/>
    </source>
</evidence>
<dbReference type="PROSITE" id="PS51257">
    <property type="entry name" value="PROKAR_LIPOPROTEIN"/>
    <property type="match status" value="1"/>
</dbReference>
<dbReference type="HOGENOM" id="CLU_1694103_0_0_0"/>
<dbReference type="InParanoid" id="Q7UME4"/>